<keyword evidence="10" id="KW-1185">Reference proteome</keyword>
<evidence type="ECO:0000256" key="1">
    <source>
        <dbReference type="ARBA" id="ARBA00012352"/>
    </source>
</evidence>
<dbReference type="AlphaFoldDB" id="A0A3L7ADL7"/>
<dbReference type="CDD" id="cd00829">
    <property type="entry name" value="SCP-x_thiolase"/>
    <property type="match status" value="1"/>
</dbReference>
<evidence type="ECO:0000313" key="10">
    <source>
        <dbReference type="Proteomes" id="UP000269692"/>
    </source>
</evidence>
<dbReference type="InterPro" id="IPR020616">
    <property type="entry name" value="Thiolase_N"/>
</dbReference>
<dbReference type="InterPro" id="IPR002155">
    <property type="entry name" value="Thiolase"/>
</dbReference>
<evidence type="ECO:0000256" key="4">
    <source>
        <dbReference type="ARBA" id="ARBA00023055"/>
    </source>
</evidence>
<dbReference type="EMBL" id="RCTF01000010">
    <property type="protein sequence ID" value="RLP77741.1"/>
    <property type="molecule type" value="Genomic_DNA"/>
</dbReference>
<feature type="domain" description="Thiolase N-terminal" evidence="7">
    <location>
        <begin position="4"/>
        <end position="213"/>
    </location>
</feature>
<dbReference type="SUPFAM" id="SSF53901">
    <property type="entry name" value="Thiolase-like"/>
    <property type="match status" value="2"/>
</dbReference>
<dbReference type="PANTHER" id="PTHR42870">
    <property type="entry name" value="ACETYL-COA C-ACETYLTRANSFERASE"/>
    <property type="match status" value="1"/>
</dbReference>
<dbReference type="InterPro" id="IPR055140">
    <property type="entry name" value="Thiolase_C_2"/>
</dbReference>
<dbReference type="PROSITE" id="PS00737">
    <property type="entry name" value="THIOLASE_2"/>
    <property type="match status" value="1"/>
</dbReference>
<dbReference type="EC" id="2.3.1.176" evidence="1"/>
<dbReference type="InterPro" id="IPR020613">
    <property type="entry name" value="Thiolase_CS"/>
</dbReference>
<keyword evidence="2" id="KW-0813">Transport</keyword>
<gene>
    <name evidence="9" type="ORF">D9R14_13165</name>
</gene>
<dbReference type="OrthoDB" id="9790314at2"/>
<evidence type="ECO:0000256" key="6">
    <source>
        <dbReference type="ARBA" id="ARBA00032316"/>
    </source>
</evidence>
<keyword evidence="5" id="KW-0446">Lipid-binding</keyword>
<protein>
    <recommendedName>
        <fullName evidence="1">propanoyl-CoA C-acyltransferase</fullName>
        <ecNumber evidence="1">2.3.1.176</ecNumber>
    </recommendedName>
    <alternativeName>
        <fullName evidence="6">Propanoyl-CoA C-acyltransferase</fullName>
    </alternativeName>
</protein>
<evidence type="ECO:0000256" key="2">
    <source>
        <dbReference type="ARBA" id="ARBA00022448"/>
    </source>
</evidence>
<evidence type="ECO:0000259" key="7">
    <source>
        <dbReference type="Pfam" id="PF00108"/>
    </source>
</evidence>
<dbReference type="GO" id="GO:0006869">
    <property type="term" value="P:lipid transport"/>
    <property type="evidence" value="ECO:0007669"/>
    <property type="project" value="UniProtKB-KW"/>
</dbReference>
<dbReference type="PANTHER" id="PTHR42870:SF1">
    <property type="entry name" value="NON-SPECIFIC LIPID-TRANSFER PROTEIN-LIKE 2"/>
    <property type="match status" value="1"/>
</dbReference>
<accession>A0A3L7ADL7</accession>
<dbReference type="Pfam" id="PF22691">
    <property type="entry name" value="Thiolase_C_1"/>
    <property type="match status" value="1"/>
</dbReference>
<dbReference type="PIRSF" id="PIRSF000429">
    <property type="entry name" value="Ac-CoA_Ac_transf"/>
    <property type="match status" value="1"/>
</dbReference>
<dbReference type="Proteomes" id="UP000269692">
    <property type="component" value="Unassembled WGS sequence"/>
</dbReference>
<keyword evidence="3" id="KW-0808">Transferase</keyword>
<comment type="caution">
    <text evidence="9">The sequence shown here is derived from an EMBL/GenBank/DDBJ whole genome shotgun (WGS) entry which is preliminary data.</text>
</comment>
<evidence type="ECO:0000313" key="9">
    <source>
        <dbReference type="EMBL" id="RLP77741.1"/>
    </source>
</evidence>
<evidence type="ECO:0000259" key="8">
    <source>
        <dbReference type="Pfam" id="PF22691"/>
    </source>
</evidence>
<feature type="domain" description="Thiolase C-terminal" evidence="8">
    <location>
        <begin position="237"/>
        <end position="364"/>
    </location>
</feature>
<organism evidence="9 10">
    <name type="scientific">Xanthobacter tagetidis</name>
    <dbReference type="NCBI Taxonomy" id="60216"/>
    <lineage>
        <taxon>Bacteria</taxon>
        <taxon>Pseudomonadati</taxon>
        <taxon>Pseudomonadota</taxon>
        <taxon>Alphaproteobacteria</taxon>
        <taxon>Hyphomicrobiales</taxon>
        <taxon>Xanthobacteraceae</taxon>
        <taxon>Xanthobacter</taxon>
    </lineage>
</organism>
<proteinExistence type="predicted"/>
<evidence type="ECO:0000256" key="3">
    <source>
        <dbReference type="ARBA" id="ARBA00022679"/>
    </source>
</evidence>
<keyword evidence="4" id="KW-0445">Lipid transport</keyword>
<sequence>MREVRVVGTGLIPFGKFPDQTLAEIAWPAVREAILESGVKPKEIGGVFCGTALGGMLAGQRIMKTLGISGMPIINVENACSSSSSALSLGWLSVASGQHDVVVVVGAEKLTKFGGGTLPLEREDWEVNQGMVMPALYAMRARRYMHEYGLTETQLAEVAVKAHEHGALNPNAQIKKRVSLDEVMAARPVTEPFTLWHCCPTGDGAAAVVLASADVARRLEGKDVRIAASEVTSGLYTDHFRDMTWPELTARGARGAFEMAGIGPEDVDVAEIHDAFTIAELMYYEAFGFCGRGEAYGLLKSGATSLGGSIPVNPSGGLLSRGHPIGATGVAQAVEVTRQLEGRAGAHQVEGAKVGVTHATGGGIAGLDHGACSIHVFAR</sequence>
<dbReference type="Gene3D" id="3.40.47.10">
    <property type="match status" value="1"/>
</dbReference>
<dbReference type="Pfam" id="PF00108">
    <property type="entry name" value="Thiolase_N"/>
    <property type="match status" value="1"/>
</dbReference>
<dbReference type="GO" id="GO:0008289">
    <property type="term" value="F:lipid binding"/>
    <property type="evidence" value="ECO:0007669"/>
    <property type="project" value="UniProtKB-KW"/>
</dbReference>
<evidence type="ECO:0000256" key="5">
    <source>
        <dbReference type="ARBA" id="ARBA00023121"/>
    </source>
</evidence>
<name>A0A3L7ADL7_9HYPH</name>
<dbReference type="InterPro" id="IPR016039">
    <property type="entry name" value="Thiolase-like"/>
</dbReference>
<reference evidence="9 10" key="1">
    <citation type="submission" date="2018-10" db="EMBL/GenBank/DDBJ databases">
        <title>Xanthobacter tagetidis genome sequencing and assembly.</title>
        <authorList>
            <person name="Maclea K.S."/>
            <person name="Goen A.E."/>
            <person name="Fatima S.A."/>
        </authorList>
    </citation>
    <scope>NUCLEOTIDE SEQUENCE [LARGE SCALE GENOMIC DNA]</scope>
    <source>
        <strain evidence="9 10">ATCC 700314</strain>
    </source>
</reference>
<dbReference type="GO" id="GO:0003988">
    <property type="term" value="F:acetyl-CoA C-acyltransferase activity"/>
    <property type="evidence" value="ECO:0007669"/>
    <property type="project" value="UniProtKB-ARBA"/>
</dbReference>